<evidence type="ECO:0000259" key="1">
    <source>
        <dbReference type="Pfam" id="PF10547"/>
    </source>
</evidence>
<dbReference type="Proteomes" id="UP001596297">
    <property type="component" value="Unassembled WGS sequence"/>
</dbReference>
<dbReference type="InterPro" id="IPR018875">
    <property type="entry name" value="Antirepressor_Ant_N"/>
</dbReference>
<protein>
    <submittedName>
        <fullName evidence="2">Phage antirepressor N-terminal domain-containing protein</fullName>
    </submittedName>
</protein>
<keyword evidence="3" id="KW-1185">Reference proteome</keyword>
<comment type="caution">
    <text evidence="2">The sequence shown here is derived from an EMBL/GenBank/DDBJ whole genome shotgun (WGS) entry which is preliminary data.</text>
</comment>
<dbReference type="PRINTS" id="PR01994">
    <property type="entry name" value="ANTIREPRESSR"/>
</dbReference>
<feature type="domain" description="Antirepressor protein ant N-terminal" evidence="1">
    <location>
        <begin position="3"/>
        <end position="95"/>
    </location>
</feature>
<evidence type="ECO:0000313" key="3">
    <source>
        <dbReference type="Proteomes" id="UP001596297"/>
    </source>
</evidence>
<dbReference type="Pfam" id="PF10547">
    <property type="entry name" value="P22_AR_N"/>
    <property type="match status" value="1"/>
</dbReference>
<evidence type="ECO:0000313" key="2">
    <source>
        <dbReference type="EMBL" id="MFC6592419.1"/>
    </source>
</evidence>
<dbReference type="RefSeq" id="WP_380083445.1">
    <property type="nucleotide sequence ID" value="NZ_JBHSWD010000001.1"/>
</dbReference>
<gene>
    <name evidence="2" type="ORF">ACFP81_10710</name>
</gene>
<name>A0ABW1YDS0_9DEIO</name>
<accession>A0ABW1YDS0</accession>
<sequence length="210" mass="23959">MKWIAVRPICEHLGLHISAQMEKLQQDDRFNCAVIRMVAEDGKDRETICLNQNELLGWLYTINPNKVKAASRPLLLAYQKETTQAIHDYWTAGQATRPNVAPPHLADPELVGRAALRHVLEELDSNAARFERIEQRLDETPVLGTQLGKIHALGQQLGKLVGFRRAWTLFNNRFGLASYRDLPNREYEAALQFLRHQIISYGGNVPDRLL</sequence>
<dbReference type="EMBL" id="JBHSWD010000001">
    <property type="protein sequence ID" value="MFC6592419.1"/>
    <property type="molecule type" value="Genomic_DNA"/>
</dbReference>
<proteinExistence type="predicted"/>
<reference evidence="3" key="1">
    <citation type="journal article" date="2019" name="Int. J. Syst. Evol. Microbiol.">
        <title>The Global Catalogue of Microorganisms (GCM) 10K type strain sequencing project: providing services to taxonomists for standard genome sequencing and annotation.</title>
        <authorList>
            <consortium name="The Broad Institute Genomics Platform"/>
            <consortium name="The Broad Institute Genome Sequencing Center for Infectious Disease"/>
            <person name="Wu L."/>
            <person name="Ma J."/>
        </authorList>
    </citation>
    <scope>NUCLEOTIDE SEQUENCE [LARGE SCALE GENOMIC DNA]</scope>
    <source>
        <strain evidence="3">CGMCC 1.15772</strain>
    </source>
</reference>
<organism evidence="2 3">
    <name type="scientific">Deinococcus lacus</name>
    <dbReference type="NCBI Taxonomy" id="392561"/>
    <lineage>
        <taxon>Bacteria</taxon>
        <taxon>Thermotogati</taxon>
        <taxon>Deinococcota</taxon>
        <taxon>Deinococci</taxon>
        <taxon>Deinococcales</taxon>
        <taxon>Deinococcaceae</taxon>
        <taxon>Deinococcus</taxon>
    </lineage>
</organism>